<dbReference type="GeneID" id="24809442"/>
<proteinExistence type="predicted"/>
<reference evidence="2 3" key="1">
    <citation type="submission" date="2014-07" db="EMBL/GenBank/DDBJ databases">
        <title>Methanogenic archaea and the global carbon cycle.</title>
        <authorList>
            <person name="Henriksen J.R."/>
            <person name="Luke J."/>
            <person name="Reinhart S."/>
            <person name="Benedict M.N."/>
            <person name="Youngblut N.D."/>
            <person name="Metcalf M.E."/>
            <person name="Whitaker R.J."/>
            <person name="Metcalf W.W."/>
        </authorList>
    </citation>
    <scope>NUCLEOTIDE SEQUENCE [LARGE SCALE GENOMIC DNA]</scope>
    <source>
        <strain evidence="2 3">Z-761</strain>
    </source>
</reference>
<dbReference type="Gene3D" id="3.40.630.30">
    <property type="match status" value="1"/>
</dbReference>
<dbReference type="KEGG" id="mvc:MSVAZ_1042"/>
<evidence type="ECO:0000313" key="3">
    <source>
        <dbReference type="Proteomes" id="UP000033096"/>
    </source>
</evidence>
<keyword evidence="3" id="KW-1185">Reference proteome</keyword>
<dbReference type="RefSeq" id="WP_052727893.1">
    <property type="nucleotide sequence ID" value="NZ_CP009520.1"/>
</dbReference>
<evidence type="ECO:0000259" key="1">
    <source>
        <dbReference type="PROSITE" id="PS51186"/>
    </source>
</evidence>
<sequence>MEVYGGLQFERFTEEDVDILTPIMKRAFDEDTQRHLNQPTGGPDGYDNGDFLREYALNPASQAYKVSKEGKPIGAVIVWIKENNVNFLGNIFLDPEFQDKGLGLIIWKFIESKYPDTVKWYTDTPGFSRRNHNFYVNKCGFKVVKIKNPRDKYNGTYILEKHMK</sequence>
<dbReference type="InterPro" id="IPR016181">
    <property type="entry name" value="Acyl_CoA_acyltransferase"/>
</dbReference>
<dbReference type="AlphaFoldDB" id="A0A0E3LGY1"/>
<dbReference type="CDD" id="cd04301">
    <property type="entry name" value="NAT_SF"/>
    <property type="match status" value="1"/>
</dbReference>
<dbReference type="GO" id="GO:0016747">
    <property type="term" value="F:acyltransferase activity, transferring groups other than amino-acyl groups"/>
    <property type="evidence" value="ECO:0007669"/>
    <property type="project" value="InterPro"/>
</dbReference>
<dbReference type="EMBL" id="CP009520">
    <property type="protein sequence ID" value="AKB43311.1"/>
    <property type="molecule type" value="Genomic_DNA"/>
</dbReference>
<organism evidence="2 3">
    <name type="scientific">Methanosarcina vacuolata Z-761</name>
    <dbReference type="NCBI Taxonomy" id="1434123"/>
    <lineage>
        <taxon>Archaea</taxon>
        <taxon>Methanobacteriati</taxon>
        <taxon>Methanobacteriota</taxon>
        <taxon>Stenosarchaea group</taxon>
        <taxon>Methanomicrobia</taxon>
        <taxon>Methanosarcinales</taxon>
        <taxon>Methanosarcinaceae</taxon>
        <taxon>Methanosarcina</taxon>
    </lineage>
</organism>
<dbReference type="STRING" id="1434123.MSVAZ_1042"/>
<dbReference type="PATRIC" id="fig|1434123.4.peg.1216"/>
<dbReference type="Pfam" id="PF00583">
    <property type="entry name" value="Acetyltransf_1"/>
    <property type="match status" value="1"/>
</dbReference>
<dbReference type="SUPFAM" id="SSF55729">
    <property type="entry name" value="Acyl-CoA N-acyltransferases (Nat)"/>
    <property type="match status" value="1"/>
</dbReference>
<feature type="domain" description="N-acetyltransferase" evidence="1">
    <location>
        <begin position="7"/>
        <end position="164"/>
    </location>
</feature>
<accession>A0A0E3LGY1</accession>
<evidence type="ECO:0000313" key="2">
    <source>
        <dbReference type="EMBL" id="AKB43311.1"/>
    </source>
</evidence>
<protein>
    <recommendedName>
        <fullName evidence="1">N-acetyltransferase domain-containing protein</fullName>
    </recommendedName>
</protein>
<dbReference type="HOGENOM" id="CLU_096795_3_0_2"/>
<name>A0A0E3LGY1_9EURY</name>
<dbReference type="InterPro" id="IPR000182">
    <property type="entry name" value="GNAT_dom"/>
</dbReference>
<dbReference type="Proteomes" id="UP000033096">
    <property type="component" value="Chromosome"/>
</dbReference>
<gene>
    <name evidence="2" type="ORF">MSVAZ_1042</name>
</gene>
<dbReference type="PROSITE" id="PS51186">
    <property type="entry name" value="GNAT"/>
    <property type="match status" value="1"/>
</dbReference>